<proteinExistence type="predicted"/>
<dbReference type="InterPro" id="IPR011043">
    <property type="entry name" value="Gal_Oxase/kelch_b-propeller"/>
</dbReference>
<name>A0A835KJ54_9POAL</name>
<feature type="region of interest" description="Disordered" evidence="1">
    <location>
        <begin position="37"/>
        <end position="66"/>
    </location>
</feature>
<evidence type="ECO:0000313" key="2">
    <source>
        <dbReference type="EMBL" id="KAF8732160.1"/>
    </source>
</evidence>
<dbReference type="AlphaFoldDB" id="A0A835KJ54"/>
<sequence>MNRRFVNLVLGDYDTRMHSLFRLDVAKHLFYPSTAQAEAANSKQETNNGGGGGGDNKPRKPSRLKWPKTPRIKWLGQLPELTIFPPADNGDEKLDPWRPLPSYDDDDAFMLLHPSTSEGTILHVSREGRAVIYDADAHAFSATTVPSFDAGVGREPIVFSVPGAGGGEEKESLYVMCSTSNSRKHYYDRHRCYYSSPPNNNDDEDEEDHRCSGDFFVLDFNNQPLKWQHLPRPPFVVDKGRSAGSQSCIRSSAVVDGGRTIVVSSDERNGDFGGEFTYCFDTATRQWRHDGDWALPFVGRAEYAPGLGTWIGFSSTPPQHHLCAADLSLSAMDDANRAPTPRHVWEVFTPPAYEESEVVLNRHHPSYVLRRSTEWCPTGGNLVSLEAPVGFAPSRCSTFAGESASVSMNPTWTCLKRRSSRCSPELRWYAATAGKKRGSGW</sequence>
<organism evidence="2 3">
    <name type="scientific">Digitaria exilis</name>
    <dbReference type="NCBI Taxonomy" id="1010633"/>
    <lineage>
        <taxon>Eukaryota</taxon>
        <taxon>Viridiplantae</taxon>
        <taxon>Streptophyta</taxon>
        <taxon>Embryophyta</taxon>
        <taxon>Tracheophyta</taxon>
        <taxon>Spermatophyta</taxon>
        <taxon>Magnoliopsida</taxon>
        <taxon>Liliopsida</taxon>
        <taxon>Poales</taxon>
        <taxon>Poaceae</taxon>
        <taxon>PACMAD clade</taxon>
        <taxon>Panicoideae</taxon>
        <taxon>Panicodae</taxon>
        <taxon>Paniceae</taxon>
        <taxon>Anthephorinae</taxon>
        <taxon>Digitaria</taxon>
    </lineage>
</organism>
<accession>A0A835KJ54</accession>
<dbReference type="InterPro" id="IPR012871">
    <property type="entry name" value="DUF1668_ORYSA"/>
</dbReference>
<gene>
    <name evidence="2" type="ORF">HU200_016129</name>
</gene>
<protein>
    <submittedName>
        <fullName evidence="2">Uncharacterized protein</fullName>
    </submittedName>
</protein>
<dbReference type="Pfam" id="PF07893">
    <property type="entry name" value="DUF1668"/>
    <property type="match status" value="1"/>
</dbReference>
<evidence type="ECO:0000256" key="1">
    <source>
        <dbReference type="SAM" id="MobiDB-lite"/>
    </source>
</evidence>
<dbReference type="Proteomes" id="UP000636709">
    <property type="component" value="Unassembled WGS sequence"/>
</dbReference>
<reference evidence="2" key="1">
    <citation type="submission" date="2020-07" db="EMBL/GenBank/DDBJ databases">
        <title>Genome sequence and genetic diversity analysis of an under-domesticated orphan crop, white fonio (Digitaria exilis).</title>
        <authorList>
            <person name="Bennetzen J.L."/>
            <person name="Chen S."/>
            <person name="Ma X."/>
            <person name="Wang X."/>
            <person name="Yssel A.E.J."/>
            <person name="Chaluvadi S.R."/>
            <person name="Johnson M."/>
            <person name="Gangashetty P."/>
            <person name="Hamidou F."/>
            <person name="Sanogo M.D."/>
            <person name="Zwaenepoel A."/>
            <person name="Wallace J."/>
            <person name="Van De Peer Y."/>
            <person name="Van Deynze A."/>
        </authorList>
    </citation>
    <scope>NUCLEOTIDE SEQUENCE</scope>
    <source>
        <tissue evidence="2">Leaves</tissue>
    </source>
</reference>
<keyword evidence="3" id="KW-1185">Reference proteome</keyword>
<evidence type="ECO:0000313" key="3">
    <source>
        <dbReference type="Proteomes" id="UP000636709"/>
    </source>
</evidence>
<dbReference type="PANTHER" id="PTHR33085">
    <property type="entry name" value="OS12G0113100 PROTEIN-RELATED"/>
    <property type="match status" value="1"/>
</dbReference>
<dbReference type="SUPFAM" id="SSF50965">
    <property type="entry name" value="Galactose oxidase, central domain"/>
    <property type="match status" value="1"/>
</dbReference>
<comment type="caution">
    <text evidence="2">The sequence shown here is derived from an EMBL/GenBank/DDBJ whole genome shotgun (WGS) entry which is preliminary data.</text>
</comment>
<dbReference type="OrthoDB" id="688194at2759"/>
<feature type="compositionally biased region" description="Polar residues" evidence="1">
    <location>
        <begin position="37"/>
        <end position="47"/>
    </location>
</feature>
<dbReference type="PANTHER" id="PTHR33085:SF102">
    <property type="entry name" value="DUF1618 DOMAIN-CONTAINING PROTEIN"/>
    <property type="match status" value="1"/>
</dbReference>
<dbReference type="EMBL" id="JACEFO010001605">
    <property type="protein sequence ID" value="KAF8732160.1"/>
    <property type="molecule type" value="Genomic_DNA"/>
</dbReference>